<accession>A0A1I6VHC7</accession>
<dbReference type="AlphaFoldDB" id="A0A1I6VHC7"/>
<protein>
    <submittedName>
        <fullName evidence="3">Ribulose-5-phosphate 4-epimerase/Fuculose-1-phosphate aldolase</fullName>
    </submittedName>
</protein>
<dbReference type="Pfam" id="PF00596">
    <property type="entry name" value="Aldolase_II"/>
    <property type="match status" value="1"/>
</dbReference>
<comment type="similarity">
    <text evidence="1">Belongs to the aldolase class II family.</text>
</comment>
<dbReference type="NCBIfam" id="NF005451">
    <property type="entry name" value="PRK07044.1"/>
    <property type="match status" value="1"/>
</dbReference>
<evidence type="ECO:0000256" key="1">
    <source>
        <dbReference type="ARBA" id="ARBA00037961"/>
    </source>
</evidence>
<gene>
    <name evidence="3" type="ORF">SAMN04488050_11187</name>
</gene>
<dbReference type="RefSeq" id="WP_218124905.1">
    <property type="nucleotide sequence ID" value="NZ_FNCL01000011.1"/>
</dbReference>
<dbReference type="SMART" id="SM01007">
    <property type="entry name" value="Aldolase_II"/>
    <property type="match status" value="1"/>
</dbReference>
<dbReference type="InterPro" id="IPR051017">
    <property type="entry name" value="Aldolase-II_Adducin_sf"/>
</dbReference>
<dbReference type="InterPro" id="IPR036409">
    <property type="entry name" value="Aldolase_II/adducin_N_sf"/>
</dbReference>
<feature type="domain" description="Class II aldolase/adducin N-terminal" evidence="2">
    <location>
        <begin position="22"/>
        <end position="206"/>
    </location>
</feature>
<dbReference type="PANTHER" id="PTHR10672">
    <property type="entry name" value="ADDUCIN"/>
    <property type="match status" value="1"/>
</dbReference>
<proteinExistence type="inferred from homology"/>
<dbReference type="GO" id="GO:0005856">
    <property type="term" value="C:cytoskeleton"/>
    <property type="evidence" value="ECO:0007669"/>
    <property type="project" value="TreeGrafter"/>
</dbReference>
<evidence type="ECO:0000313" key="4">
    <source>
        <dbReference type="Proteomes" id="UP000199392"/>
    </source>
</evidence>
<dbReference type="SUPFAM" id="SSF53639">
    <property type="entry name" value="AraD/HMP-PK domain-like"/>
    <property type="match status" value="1"/>
</dbReference>
<dbReference type="Gene3D" id="3.40.225.10">
    <property type="entry name" value="Class II aldolase/adducin N-terminal domain"/>
    <property type="match status" value="1"/>
</dbReference>
<sequence length="260" mass="29631">MTMDKQKNRPADISPEEWDIRCDLAALYRLVAHYGWTDLIYTHISARLPGKEHHFLINDYRRMFHEMRASDLVKIDLEGKKLDEGSRPEQVVNRAGFVIHSALHTAREDLTCIVHTHTKAGIAIASQRDGLLPMSQHALKFYNHLAYHNYEGIALDLDERERLVADLGTSHRAMILRNHGLLVGGRTVPEAFDHIYFLERACEAQIAAQSGGAELVMLPDEEVRAHTSSQFRHDEIPSYVDMAWTAALRLIDPETSDVWT</sequence>
<name>A0A1I6VHC7_9RHOB</name>
<dbReference type="STRING" id="311180.SAMN04488050_11187"/>
<dbReference type="EMBL" id="FOZW01000011">
    <property type="protein sequence ID" value="SFT13123.1"/>
    <property type="molecule type" value="Genomic_DNA"/>
</dbReference>
<evidence type="ECO:0000313" key="3">
    <source>
        <dbReference type="EMBL" id="SFT13123.1"/>
    </source>
</evidence>
<organism evidence="3 4">
    <name type="scientific">Alloyangia pacifica</name>
    <dbReference type="NCBI Taxonomy" id="311180"/>
    <lineage>
        <taxon>Bacteria</taxon>
        <taxon>Pseudomonadati</taxon>
        <taxon>Pseudomonadota</taxon>
        <taxon>Alphaproteobacteria</taxon>
        <taxon>Rhodobacterales</taxon>
        <taxon>Roseobacteraceae</taxon>
        <taxon>Alloyangia</taxon>
    </lineage>
</organism>
<dbReference type="GO" id="GO:0051015">
    <property type="term" value="F:actin filament binding"/>
    <property type="evidence" value="ECO:0007669"/>
    <property type="project" value="TreeGrafter"/>
</dbReference>
<keyword evidence="4" id="KW-1185">Reference proteome</keyword>
<reference evidence="4" key="1">
    <citation type="submission" date="2016-10" db="EMBL/GenBank/DDBJ databases">
        <authorList>
            <person name="Varghese N."/>
            <person name="Submissions S."/>
        </authorList>
    </citation>
    <scope>NUCLEOTIDE SEQUENCE [LARGE SCALE GENOMIC DNA]</scope>
    <source>
        <strain evidence="4">DSM 26894</strain>
    </source>
</reference>
<dbReference type="PANTHER" id="PTHR10672:SF3">
    <property type="entry name" value="PROTEIN HU-LI TAI SHAO"/>
    <property type="match status" value="1"/>
</dbReference>
<dbReference type="InterPro" id="IPR001303">
    <property type="entry name" value="Aldolase_II/adducin_N"/>
</dbReference>
<dbReference type="Proteomes" id="UP000199392">
    <property type="component" value="Unassembled WGS sequence"/>
</dbReference>
<evidence type="ECO:0000259" key="2">
    <source>
        <dbReference type="SMART" id="SM01007"/>
    </source>
</evidence>